<dbReference type="Proteomes" id="UP000308600">
    <property type="component" value="Unassembled WGS sequence"/>
</dbReference>
<evidence type="ECO:0000313" key="1">
    <source>
        <dbReference type="EMBL" id="TFK72706.1"/>
    </source>
</evidence>
<proteinExistence type="predicted"/>
<evidence type="ECO:0000313" key="2">
    <source>
        <dbReference type="Proteomes" id="UP000308600"/>
    </source>
</evidence>
<accession>A0ACD3B4Z5</accession>
<sequence length="151" mass="17008">MPRPPFISSTRPILFPSLERLHIDARGTISALRYVRDVCPSLTHLRMHICGGSFWNIGGRHSDPPYIRNMPKNLVMNYLDLILSPSESLDSLAFYLQLISGRLNLFGLLAKHATVAYPRDMDVDGVKADWMDRLAGGLGEWQGSQVEMPRT</sequence>
<keyword evidence="2" id="KW-1185">Reference proteome</keyword>
<dbReference type="EMBL" id="ML208282">
    <property type="protein sequence ID" value="TFK72706.1"/>
    <property type="molecule type" value="Genomic_DNA"/>
</dbReference>
<name>A0ACD3B4Z5_9AGAR</name>
<protein>
    <submittedName>
        <fullName evidence="1">Uncharacterized protein</fullName>
    </submittedName>
</protein>
<gene>
    <name evidence="1" type="ORF">BDN72DRAFT_835769</name>
</gene>
<reference evidence="1 2" key="1">
    <citation type="journal article" date="2019" name="Nat. Ecol. Evol.">
        <title>Megaphylogeny resolves global patterns of mushroom evolution.</title>
        <authorList>
            <person name="Varga T."/>
            <person name="Krizsan K."/>
            <person name="Foldi C."/>
            <person name="Dima B."/>
            <person name="Sanchez-Garcia M."/>
            <person name="Sanchez-Ramirez S."/>
            <person name="Szollosi G.J."/>
            <person name="Szarkandi J.G."/>
            <person name="Papp V."/>
            <person name="Albert L."/>
            <person name="Andreopoulos W."/>
            <person name="Angelini C."/>
            <person name="Antonin V."/>
            <person name="Barry K.W."/>
            <person name="Bougher N.L."/>
            <person name="Buchanan P."/>
            <person name="Buyck B."/>
            <person name="Bense V."/>
            <person name="Catcheside P."/>
            <person name="Chovatia M."/>
            <person name="Cooper J."/>
            <person name="Damon W."/>
            <person name="Desjardin D."/>
            <person name="Finy P."/>
            <person name="Geml J."/>
            <person name="Haridas S."/>
            <person name="Hughes K."/>
            <person name="Justo A."/>
            <person name="Karasinski D."/>
            <person name="Kautmanova I."/>
            <person name="Kiss B."/>
            <person name="Kocsube S."/>
            <person name="Kotiranta H."/>
            <person name="LaButti K.M."/>
            <person name="Lechner B.E."/>
            <person name="Liimatainen K."/>
            <person name="Lipzen A."/>
            <person name="Lukacs Z."/>
            <person name="Mihaltcheva S."/>
            <person name="Morgado L.N."/>
            <person name="Niskanen T."/>
            <person name="Noordeloos M.E."/>
            <person name="Ohm R.A."/>
            <person name="Ortiz-Santana B."/>
            <person name="Ovrebo C."/>
            <person name="Racz N."/>
            <person name="Riley R."/>
            <person name="Savchenko A."/>
            <person name="Shiryaev A."/>
            <person name="Soop K."/>
            <person name="Spirin V."/>
            <person name="Szebenyi C."/>
            <person name="Tomsovsky M."/>
            <person name="Tulloss R.E."/>
            <person name="Uehling J."/>
            <person name="Grigoriev I.V."/>
            <person name="Vagvolgyi C."/>
            <person name="Papp T."/>
            <person name="Martin F.M."/>
            <person name="Miettinen O."/>
            <person name="Hibbett D.S."/>
            <person name="Nagy L.G."/>
        </authorList>
    </citation>
    <scope>NUCLEOTIDE SEQUENCE [LARGE SCALE GENOMIC DNA]</scope>
    <source>
        <strain evidence="1 2">NL-1719</strain>
    </source>
</reference>
<organism evidence="1 2">
    <name type="scientific">Pluteus cervinus</name>
    <dbReference type="NCBI Taxonomy" id="181527"/>
    <lineage>
        <taxon>Eukaryota</taxon>
        <taxon>Fungi</taxon>
        <taxon>Dikarya</taxon>
        <taxon>Basidiomycota</taxon>
        <taxon>Agaricomycotina</taxon>
        <taxon>Agaricomycetes</taxon>
        <taxon>Agaricomycetidae</taxon>
        <taxon>Agaricales</taxon>
        <taxon>Pluteineae</taxon>
        <taxon>Pluteaceae</taxon>
        <taxon>Pluteus</taxon>
    </lineage>
</organism>